<dbReference type="PROSITE" id="PS50263">
    <property type="entry name" value="CN_HYDROLASE"/>
    <property type="match status" value="1"/>
</dbReference>
<dbReference type="CDD" id="cd07572">
    <property type="entry name" value="nit"/>
    <property type="match status" value="1"/>
</dbReference>
<dbReference type="InterPro" id="IPR036526">
    <property type="entry name" value="C-N_Hydrolase_sf"/>
</dbReference>
<evidence type="ECO:0000259" key="2">
    <source>
        <dbReference type="PROSITE" id="PS50263"/>
    </source>
</evidence>
<dbReference type="EMBL" id="WIGO01000261">
    <property type="protein sequence ID" value="KAF6821383.1"/>
    <property type="molecule type" value="Genomic_DNA"/>
</dbReference>
<dbReference type="InterPro" id="IPR045254">
    <property type="entry name" value="Nit1/2_C-N_Hydrolase"/>
</dbReference>
<dbReference type="Gene3D" id="3.60.110.10">
    <property type="entry name" value="Carbon-nitrogen hydrolase"/>
    <property type="match status" value="1"/>
</dbReference>
<dbReference type="InterPro" id="IPR003010">
    <property type="entry name" value="C-N_Hydrolase"/>
</dbReference>
<keyword evidence="1 3" id="KW-0378">Hydrolase</keyword>
<proteinExistence type="predicted"/>
<dbReference type="Pfam" id="PF00795">
    <property type="entry name" value="CN_hydrolase"/>
    <property type="match status" value="1"/>
</dbReference>
<keyword evidence="4" id="KW-1185">Reference proteome</keyword>
<organism evidence="3 4">
    <name type="scientific">Colletotrichum plurivorum</name>
    <dbReference type="NCBI Taxonomy" id="2175906"/>
    <lineage>
        <taxon>Eukaryota</taxon>
        <taxon>Fungi</taxon>
        <taxon>Dikarya</taxon>
        <taxon>Ascomycota</taxon>
        <taxon>Pezizomycotina</taxon>
        <taxon>Sordariomycetes</taxon>
        <taxon>Hypocreomycetidae</taxon>
        <taxon>Glomerellales</taxon>
        <taxon>Glomerellaceae</taxon>
        <taxon>Colletotrichum</taxon>
        <taxon>Colletotrichum orchidearum species complex</taxon>
    </lineage>
</organism>
<sequence>MAIAAVGQICSTASLTHNLDQCVKLVAKAAVGGAKVLFLPEAADYIASSPQESLSLAQPQSTSPFVLGLQEAAKTHSVAVNVGIHVPIPTADGSVPASKLLNRSLWINADGTINEAATYDKLHLFDYGALRESATVQAGTSLTPPFPTPVGRAGSLICFDLRFPEPALALTHPGPRSPFLEANGGAGPAQVLLYPSAFTIRTGRAHWETLLRSRAIETQSWVVASAQVGAHNAKRSSYGHSTVVDPWGEVKLELGGVNAEGKAEEGAEGAVGFVDVDLQQWAAVREGMPLARRT</sequence>
<dbReference type="GO" id="GO:0016811">
    <property type="term" value="F:hydrolase activity, acting on carbon-nitrogen (but not peptide) bonds, in linear amides"/>
    <property type="evidence" value="ECO:0007669"/>
    <property type="project" value="InterPro"/>
</dbReference>
<comment type="caution">
    <text evidence="3">The sequence shown here is derived from an EMBL/GenBank/DDBJ whole genome shotgun (WGS) entry which is preliminary data.</text>
</comment>
<dbReference type="PANTHER" id="PTHR23088">
    <property type="entry name" value="NITRILASE-RELATED"/>
    <property type="match status" value="1"/>
</dbReference>
<feature type="domain" description="CN hydrolase" evidence="2">
    <location>
        <begin position="1"/>
        <end position="278"/>
    </location>
</feature>
<accession>A0A8H6JYG6</accession>
<dbReference type="Proteomes" id="UP000654918">
    <property type="component" value="Unassembled WGS sequence"/>
</dbReference>
<protein>
    <submittedName>
        <fullName evidence="3">Carbon-nitrogen hydrolase</fullName>
    </submittedName>
</protein>
<gene>
    <name evidence="3" type="ORF">CPLU01_12517</name>
</gene>
<evidence type="ECO:0000256" key="1">
    <source>
        <dbReference type="ARBA" id="ARBA00022801"/>
    </source>
</evidence>
<name>A0A8H6JYG6_9PEZI</name>
<dbReference type="SUPFAM" id="SSF56317">
    <property type="entry name" value="Carbon-nitrogen hydrolase"/>
    <property type="match status" value="1"/>
</dbReference>
<evidence type="ECO:0000313" key="4">
    <source>
        <dbReference type="Proteomes" id="UP000654918"/>
    </source>
</evidence>
<reference evidence="3" key="1">
    <citation type="journal article" date="2020" name="Phytopathology">
        <title>Genome Sequence Resources of Colletotrichum truncatum, C. plurivorum, C. musicola, and C. sojae: Four Species Pathogenic to Soybean (Glycine max).</title>
        <authorList>
            <person name="Rogerio F."/>
            <person name="Boufleur T.R."/>
            <person name="Ciampi-Guillardi M."/>
            <person name="Sukno S.A."/>
            <person name="Thon M.R."/>
            <person name="Massola Junior N.S."/>
            <person name="Baroncelli R."/>
        </authorList>
    </citation>
    <scope>NUCLEOTIDE SEQUENCE</scope>
    <source>
        <strain evidence="3">LFN00145</strain>
    </source>
</reference>
<dbReference type="AlphaFoldDB" id="A0A8H6JYG6"/>
<evidence type="ECO:0000313" key="3">
    <source>
        <dbReference type="EMBL" id="KAF6821383.1"/>
    </source>
</evidence>
<dbReference type="PANTHER" id="PTHR23088:SF27">
    <property type="entry name" value="DEAMINATED GLUTATHIONE AMIDASE"/>
    <property type="match status" value="1"/>
</dbReference>